<gene>
    <name evidence="1" type="ORF">S03H2_26496</name>
</gene>
<organism evidence="1">
    <name type="scientific">marine sediment metagenome</name>
    <dbReference type="NCBI Taxonomy" id="412755"/>
    <lineage>
        <taxon>unclassified sequences</taxon>
        <taxon>metagenomes</taxon>
        <taxon>ecological metagenomes</taxon>
    </lineage>
</organism>
<protein>
    <submittedName>
        <fullName evidence="1">Uncharacterized protein</fullName>
    </submittedName>
</protein>
<reference evidence="1" key="1">
    <citation type="journal article" date="2014" name="Front. Microbiol.">
        <title>High frequency of phylogenetically diverse reductive dehalogenase-homologous genes in deep subseafloor sedimentary metagenomes.</title>
        <authorList>
            <person name="Kawai M."/>
            <person name="Futagami T."/>
            <person name="Toyoda A."/>
            <person name="Takaki Y."/>
            <person name="Nishi S."/>
            <person name="Hori S."/>
            <person name="Arai W."/>
            <person name="Tsubouchi T."/>
            <person name="Morono Y."/>
            <person name="Uchiyama I."/>
            <person name="Ito T."/>
            <person name="Fujiyama A."/>
            <person name="Inagaki F."/>
            <person name="Takami H."/>
        </authorList>
    </citation>
    <scope>NUCLEOTIDE SEQUENCE</scope>
    <source>
        <strain evidence="1">Expedition CK06-06</strain>
    </source>
</reference>
<accession>X1I1I3</accession>
<dbReference type="EMBL" id="BARU01015394">
    <property type="protein sequence ID" value="GAH51413.1"/>
    <property type="molecule type" value="Genomic_DNA"/>
</dbReference>
<comment type="caution">
    <text evidence="1">The sequence shown here is derived from an EMBL/GenBank/DDBJ whole genome shotgun (WGS) entry which is preliminary data.</text>
</comment>
<dbReference type="AlphaFoldDB" id="X1I1I3"/>
<name>X1I1I3_9ZZZZ</name>
<feature type="non-terminal residue" evidence="1">
    <location>
        <position position="1"/>
    </location>
</feature>
<evidence type="ECO:0000313" key="1">
    <source>
        <dbReference type="EMBL" id="GAH51413.1"/>
    </source>
</evidence>
<sequence>LSGHSIMIGIPKEDEEKFMKRFCPVCEHVKLPITNWVPYEGPEGTPWICSNSICENASEFRV</sequence>
<proteinExistence type="predicted"/>